<dbReference type="PANTHER" id="PTHR10683:SF39">
    <property type="entry name" value="TRANSALDOLASE"/>
    <property type="match status" value="1"/>
</dbReference>
<proteinExistence type="predicted"/>
<name>A0A0D0A8Y2_9AGAM</name>
<dbReference type="OrthoDB" id="1711136at2759"/>
<evidence type="ECO:0000313" key="3">
    <source>
        <dbReference type="Proteomes" id="UP000054485"/>
    </source>
</evidence>
<evidence type="ECO:0008006" key="4">
    <source>
        <dbReference type="Google" id="ProtNLM"/>
    </source>
</evidence>
<sequence>MTNSLLSQIQALGVVVDIDSMDYKAAKSLSVSTTFHSMTSNQAIVNGQLQVQWDANLEPLVSQYVQDAVIDISTEDGILEVLNLVTVLLASKVIPYLDKTGRVLAQTSPRTAYDKDATVAHAKAIINVFGKHGISRRVEQDRVCIKIPVTPQSILACKELEESGIRTLGTCLFSVPQAMAASQAGCLSISPYFNELRVHFPEGASSYIEYSDPVRQHPMSPIIYSIIQAFKERQTSTTVVPASIITVDEAVALARLRPHHLTISDRVLALLAGAPGRSDDELAAVTFKVTEEKSVFDADYLFNNAAALQIALSKDAETSRKIKEALEIFGRLEEESIQFLRKALSAHEA</sequence>
<keyword evidence="3" id="KW-1185">Reference proteome</keyword>
<reference evidence="3" key="2">
    <citation type="submission" date="2015-01" db="EMBL/GenBank/DDBJ databases">
        <title>Evolutionary Origins and Diversification of the Mycorrhizal Mutualists.</title>
        <authorList>
            <consortium name="DOE Joint Genome Institute"/>
            <consortium name="Mycorrhizal Genomics Consortium"/>
            <person name="Kohler A."/>
            <person name="Kuo A."/>
            <person name="Nagy L.G."/>
            <person name="Floudas D."/>
            <person name="Copeland A."/>
            <person name="Barry K.W."/>
            <person name="Cichocki N."/>
            <person name="Veneault-Fourrey C."/>
            <person name="LaButti K."/>
            <person name="Lindquist E.A."/>
            <person name="Lipzen A."/>
            <person name="Lundell T."/>
            <person name="Morin E."/>
            <person name="Murat C."/>
            <person name="Riley R."/>
            <person name="Ohm R."/>
            <person name="Sun H."/>
            <person name="Tunlid A."/>
            <person name="Henrissat B."/>
            <person name="Grigoriev I.V."/>
            <person name="Hibbett D.S."/>
            <person name="Martin F."/>
        </authorList>
    </citation>
    <scope>NUCLEOTIDE SEQUENCE [LARGE SCALE GENOMIC DNA]</scope>
    <source>
        <strain evidence="3">UH-Slu-Lm8-n1</strain>
    </source>
</reference>
<keyword evidence="1" id="KW-0704">Schiff base</keyword>
<organism evidence="2 3">
    <name type="scientific">Suillus luteus UH-Slu-Lm8-n1</name>
    <dbReference type="NCBI Taxonomy" id="930992"/>
    <lineage>
        <taxon>Eukaryota</taxon>
        <taxon>Fungi</taxon>
        <taxon>Dikarya</taxon>
        <taxon>Basidiomycota</taxon>
        <taxon>Agaricomycotina</taxon>
        <taxon>Agaricomycetes</taxon>
        <taxon>Agaricomycetidae</taxon>
        <taxon>Boletales</taxon>
        <taxon>Suillineae</taxon>
        <taxon>Suillaceae</taxon>
        <taxon>Suillus</taxon>
    </lineage>
</organism>
<dbReference type="GO" id="GO:0009052">
    <property type="term" value="P:pentose-phosphate shunt, non-oxidative branch"/>
    <property type="evidence" value="ECO:0007669"/>
    <property type="project" value="TreeGrafter"/>
</dbReference>
<dbReference type="EMBL" id="KN835157">
    <property type="protein sequence ID" value="KIK46600.1"/>
    <property type="molecule type" value="Genomic_DNA"/>
</dbReference>
<dbReference type="Proteomes" id="UP000054485">
    <property type="component" value="Unassembled WGS sequence"/>
</dbReference>
<dbReference type="InParanoid" id="A0A0D0A8Y2"/>
<protein>
    <recommendedName>
        <fullName evidence="4">Transaldolase</fullName>
    </recommendedName>
</protein>
<gene>
    <name evidence="2" type="ORF">CY34DRAFT_75720</name>
</gene>
<dbReference type="Gene3D" id="3.20.20.70">
    <property type="entry name" value="Aldolase class I"/>
    <property type="match status" value="1"/>
</dbReference>
<dbReference type="InterPro" id="IPR001585">
    <property type="entry name" value="TAL/FSA"/>
</dbReference>
<reference evidence="2 3" key="1">
    <citation type="submission" date="2014-04" db="EMBL/GenBank/DDBJ databases">
        <authorList>
            <consortium name="DOE Joint Genome Institute"/>
            <person name="Kuo A."/>
            <person name="Ruytinx J."/>
            <person name="Rineau F."/>
            <person name="Colpaert J."/>
            <person name="Kohler A."/>
            <person name="Nagy L.G."/>
            <person name="Floudas D."/>
            <person name="Copeland A."/>
            <person name="Barry K.W."/>
            <person name="Cichocki N."/>
            <person name="Veneault-Fourrey C."/>
            <person name="LaButti K."/>
            <person name="Lindquist E.A."/>
            <person name="Lipzen A."/>
            <person name="Lundell T."/>
            <person name="Morin E."/>
            <person name="Murat C."/>
            <person name="Sun H."/>
            <person name="Tunlid A."/>
            <person name="Henrissat B."/>
            <person name="Grigoriev I.V."/>
            <person name="Hibbett D.S."/>
            <person name="Martin F."/>
            <person name="Nordberg H.P."/>
            <person name="Cantor M.N."/>
            <person name="Hua S.X."/>
        </authorList>
    </citation>
    <scope>NUCLEOTIDE SEQUENCE [LARGE SCALE GENOMIC DNA]</scope>
    <source>
        <strain evidence="2 3">UH-Slu-Lm8-n1</strain>
    </source>
</reference>
<dbReference type="SUPFAM" id="SSF51569">
    <property type="entry name" value="Aldolase"/>
    <property type="match status" value="1"/>
</dbReference>
<accession>A0A0D0A8Y2</accession>
<dbReference type="GO" id="GO:0004801">
    <property type="term" value="F:transaldolase activity"/>
    <property type="evidence" value="ECO:0007669"/>
    <property type="project" value="TreeGrafter"/>
</dbReference>
<dbReference type="STRING" id="930992.A0A0D0A8Y2"/>
<dbReference type="InterPro" id="IPR013785">
    <property type="entry name" value="Aldolase_TIM"/>
</dbReference>
<dbReference type="AlphaFoldDB" id="A0A0D0A8Y2"/>
<dbReference type="GO" id="GO:0005975">
    <property type="term" value="P:carbohydrate metabolic process"/>
    <property type="evidence" value="ECO:0007669"/>
    <property type="project" value="InterPro"/>
</dbReference>
<evidence type="ECO:0000313" key="2">
    <source>
        <dbReference type="EMBL" id="KIK46600.1"/>
    </source>
</evidence>
<evidence type="ECO:0000256" key="1">
    <source>
        <dbReference type="ARBA" id="ARBA00023270"/>
    </source>
</evidence>
<dbReference type="Pfam" id="PF00923">
    <property type="entry name" value="TAL_FSA"/>
    <property type="match status" value="1"/>
</dbReference>
<dbReference type="PANTHER" id="PTHR10683">
    <property type="entry name" value="TRANSALDOLASE"/>
    <property type="match status" value="1"/>
</dbReference>
<dbReference type="HOGENOM" id="CLU_047470_1_0_1"/>